<dbReference type="SUPFAM" id="SSF53335">
    <property type="entry name" value="S-adenosyl-L-methionine-dependent methyltransferases"/>
    <property type="match status" value="1"/>
</dbReference>
<feature type="transmembrane region" description="Helical" evidence="5">
    <location>
        <begin position="187"/>
        <end position="208"/>
    </location>
</feature>
<dbReference type="InterPro" id="IPR029063">
    <property type="entry name" value="SAM-dependent_MTases_sf"/>
</dbReference>
<feature type="transmembrane region" description="Helical" evidence="5">
    <location>
        <begin position="337"/>
        <end position="359"/>
    </location>
</feature>
<evidence type="ECO:0000313" key="7">
    <source>
        <dbReference type="Proteomes" id="UP000431269"/>
    </source>
</evidence>
<feature type="transmembrane region" description="Helical" evidence="5">
    <location>
        <begin position="157"/>
        <end position="181"/>
    </location>
</feature>
<evidence type="ECO:0000256" key="1">
    <source>
        <dbReference type="ARBA" id="ARBA00022692"/>
    </source>
</evidence>
<dbReference type="PANTHER" id="PTHR43317">
    <property type="entry name" value="THERMOSPERMINE SYNTHASE ACAULIS5"/>
    <property type="match status" value="1"/>
</dbReference>
<dbReference type="CDD" id="cd06174">
    <property type="entry name" value="MFS"/>
    <property type="match status" value="1"/>
</dbReference>
<keyword evidence="7" id="KW-1185">Reference proteome</keyword>
<dbReference type="GO" id="GO:0006596">
    <property type="term" value="P:polyamine biosynthetic process"/>
    <property type="evidence" value="ECO:0007669"/>
    <property type="project" value="UniProtKB-KW"/>
</dbReference>
<evidence type="ECO:0000313" key="6">
    <source>
        <dbReference type="EMBL" id="QGZ93410.1"/>
    </source>
</evidence>
<keyword evidence="6" id="KW-0808">Transferase</keyword>
<keyword evidence="2 5" id="KW-1133">Transmembrane helix</keyword>
<feature type="transmembrane region" description="Helical" evidence="5">
    <location>
        <begin position="399"/>
        <end position="418"/>
    </location>
</feature>
<feature type="transmembrane region" description="Helical" evidence="5">
    <location>
        <begin position="69"/>
        <end position="92"/>
    </location>
</feature>
<dbReference type="KEGG" id="tsv:DSM104635_00220"/>
<name>A0A6I6MFW3_9CAUL</name>
<keyword evidence="1 5" id="KW-0812">Transmembrane</keyword>
<protein>
    <submittedName>
        <fullName evidence="6">Spermidine synthase</fullName>
        <ecNumber evidence="6">2.5.1.16</ecNumber>
    </submittedName>
</protein>
<gene>
    <name evidence="6" type="primary">speE</name>
    <name evidence="6" type="ORF">DSM104635_00220</name>
</gene>
<keyword evidence="3" id="KW-0620">Polyamine biosynthesis</keyword>
<feature type="transmembrane region" description="Helical" evidence="5">
    <location>
        <begin position="296"/>
        <end position="317"/>
    </location>
</feature>
<dbReference type="GO" id="GO:0004766">
    <property type="term" value="F:spermidine synthase activity"/>
    <property type="evidence" value="ECO:0007669"/>
    <property type="project" value="UniProtKB-EC"/>
</dbReference>
<feature type="transmembrane region" description="Helical" evidence="5">
    <location>
        <begin position="371"/>
        <end position="393"/>
    </location>
</feature>
<dbReference type="Proteomes" id="UP000431269">
    <property type="component" value="Chromosome"/>
</dbReference>
<feature type="transmembrane region" description="Helical" evidence="5">
    <location>
        <begin position="34"/>
        <end position="57"/>
    </location>
</feature>
<dbReference type="Gene3D" id="3.40.50.150">
    <property type="entry name" value="Vaccinia Virus protein VP39"/>
    <property type="match status" value="1"/>
</dbReference>
<sequence length="1030" mass="109294">MFALVALCFTLSGASALIFQVAWARQFAVVLGTSELAIAAVLAAFMGGLALGAFAAGHFERRVRRPLHVYAALEFGIAIFAVVFVPGLIWLLNAGVIVLLGNQTAPPNGVDTQAAITFFIGALLIIGAPAALMGATLPILLRFSVLEDRHVGVRTGVLYALNTLGAVVGALASAFVLLPLLGVSRSTWFAAGLNLVAGVVALTLANAWRKERDKTNDGLATGAAADTSFRVYALLLVMLGSGVVSFLHEVLWTRLLSHVMGGSIRSFGVMLATFLAGIAIGGLCGGLLARRRESAILALTIAQLAVAVCAILAWRTIAGSLPDMTSEASRLRYCFKVMFPLALAIGVTFPLAVRAVTGAPEETAQRSAQVYSWNTIGCVIGATLGAFVIIPAVRYEGAIQLAVFGSSVLAAVGALFVFSNRRITASALMAGALALCLWFRPPPPTELVSISPLIGSSGGGVVFYGVGRSADVLLLERDDGYYLRTNGLPEAFIDRPGAPPYHLGETWMAPLAALARPQARSLLIVGLGSGRTVMYAPGSITSIDIIELEPQVIAANRFASARRAFDPLSDPRISLIENDARGALSLTSRQYDVIISQPSHPWTAGASHLYTREFLDLAKAHLTRDGVFVQWIGTDYLDETLLRAIVATASSVFAHVRVYRPSERTILLMGSQASIDPEAGWTATTSSSAFRAAGMLAREDVASALVLDSNAARAFAAGQRPVTDDHNLFATSDVLERGEPLTASTAGAILLPQNVLPRLVGAYRARGEPLATNYIVQRLLNLNSHDRSVGDLATLLAAEATPDQGIWIRAAVARSARSESADGLLSQGLRQTPTSDLLRFETMRPALNAASIPTGTSLLSSEPRAVVNAVHLANSGDWDGVASLESTLSGVAATAPWASTAARVRAEWRIRMLNETNSAALSAEAIEIIDVANTAHPTIELLWLRMQVGERSGRHDVELETGLALARAVQRESGQMSDAERERTKVVVLASSNLLWPILTGGGRDADRARRVRYRLDRAAQTLARPRSLH</sequence>
<dbReference type="PANTHER" id="PTHR43317:SF1">
    <property type="entry name" value="THERMOSPERMINE SYNTHASE ACAULIS5"/>
    <property type="match status" value="1"/>
</dbReference>
<dbReference type="CDD" id="cd02440">
    <property type="entry name" value="AdoMet_MTases"/>
    <property type="match status" value="1"/>
</dbReference>
<dbReference type="AlphaFoldDB" id="A0A6I6MFW3"/>
<dbReference type="NCBIfam" id="NF037959">
    <property type="entry name" value="MFS_SpdSyn"/>
    <property type="match status" value="1"/>
</dbReference>
<dbReference type="Pfam" id="PF07690">
    <property type="entry name" value="MFS_1"/>
    <property type="match status" value="1"/>
</dbReference>
<proteinExistence type="predicted"/>
<organism evidence="6 7">
    <name type="scientific">Terricaulis silvestris</name>
    <dbReference type="NCBI Taxonomy" id="2686094"/>
    <lineage>
        <taxon>Bacteria</taxon>
        <taxon>Pseudomonadati</taxon>
        <taxon>Pseudomonadota</taxon>
        <taxon>Alphaproteobacteria</taxon>
        <taxon>Caulobacterales</taxon>
        <taxon>Caulobacteraceae</taxon>
        <taxon>Terricaulis</taxon>
    </lineage>
</organism>
<feature type="transmembrane region" description="Helical" evidence="5">
    <location>
        <begin position="112"/>
        <end position="145"/>
    </location>
</feature>
<accession>A0A6I6MFW3</accession>
<dbReference type="SUPFAM" id="SSF103473">
    <property type="entry name" value="MFS general substrate transporter"/>
    <property type="match status" value="1"/>
</dbReference>
<reference evidence="7" key="1">
    <citation type="submission" date="2019-12" db="EMBL/GenBank/DDBJ databases">
        <title>Complete genome of Terracaulis silvestris 0127_4.</title>
        <authorList>
            <person name="Vieira S."/>
            <person name="Riedel T."/>
            <person name="Sproer C."/>
            <person name="Pascual J."/>
            <person name="Boedeker C."/>
            <person name="Overmann J."/>
        </authorList>
    </citation>
    <scope>NUCLEOTIDE SEQUENCE [LARGE SCALE GENOMIC DNA]</scope>
    <source>
        <strain evidence="7">0127_4</strain>
    </source>
</reference>
<dbReference type="Pfam" id="PF01564">
    <property type="entry name" value="Spermine_synth"/>
    <property type="match status" value="1"/>
</dbReference>
<dbReference type="EC" id="2.5.1.16" evidence="6"/>
<evidence type="ECO:0000256" key="3">
    <source>
        <dbReference type="ARBA" id="ARBA00023115"/>
    </source>
</evidence>
<dbReference type="EMBL" id="CP047045">
    <property type="protein sequence ID" value="QGZ93410.1"/>
    <property type="molecule type" value="Genomic_DNA"/>
</dbReference>
<feature type="transmembrane region" description="Helical" evidence="5">
    <location>
        <begin position="423"/>
        <end position="441"/>
    </location>
</feature>
<evidence type="ECO:0000256" key="5">
    <source>
        <dbReference type="SAM" id="Phobius"/>
    </source>
</evidence>
<dbReference type="Gene3D" id="1.20.1250.20">
    <property type="entry name" value="MFS general substrate transporter like domains"/>
    <property type="match status" value="1"/>
</dbReference>
<dbReference type="InterPro" id="IPR036259">
    <property type="entry name" value="MFS_trans_sf"/>
</dbReference>
<dbReference type="InterPro" id="IPR011701">
    <property type="entry name" value="MFS"/>
</dbReference>
<dbReference type="GO" id="GO:0022857">
    <property type="term" value="F:transmembrane transporter activity"/>
    <property type="evidence" value="ECO:0007669"/>
    <property type="project" value="InterPro"/>
</dbReference>
<evidence type="ECO:0000256" key="4">
    <source>
        <dbReference type="ARBA" id="ARBA00023136"/>
    </source>
</evidence>
<feature type="transmembrane region" description="Helical" evidence="5">
    <location>
        <begin position="267"/>
        <end position="289"/>
    </location>
</feature>
<keyword evidence="4 5" id="KW-0472">Membrane</keyword>
<evidence type="ECO:0000256" key="2">
    <source>
        <dbReference type="ARBA" id="ARBA00022989"/>
    </source>
</evidence>
<feature type="transmembrane region" description="Helical" evidence="5">
    <location>
        <begin position="229"/>
        <end position="247"/>
    </location>
</feature>